<feature type="domain" description="4Fe-4S" evidence="6">
    <location>
        <begin position="373"/>
        <end position="434"/>
    </location>
</feature>
<evidence type="ECO:0000259" key="5">
    <source>
        <dbReference type="PROSITE" id="PS51379"/>
    </source>
</evidence>
<evidence type="ECO:0000256" key="4">
    <source>
        <dbReference type="ARBA" id="ARBA00023014"/>
    </source>
</evidence>
<dbReference type="PANTHER" id="PTHR43560:SF1">
    <property type="entry name" value="ION-TRANSLOCATING OXIDOREDUCTASE COMPLEX SUBUNIT B"/>
    <property type="match status" value="1"/>
</dbReference>
<organism evidence="7 8">
    <name type="scientific">Carboxylicivirga linearis</name>
    <dbReference type="NCBI Taxonomy" id="1628157"/>
    <lineage>
        <taxon>Bacteria</taxon>
        <taxon>Pseudomonadati</taxon>
        <taxon>Bacteroidota</taxon>
        <taxon>Bacteroidia</taxon>
        <taxon>Marinilabiliales</taxon>
        <taxon>Marinilabiliaceae</taxon>
        <taxon>Carboxylicivirga</taxon>
    </lineage>
</organism>
<dbReference type="InterPro" id="IPR004108">
    <property type="entry name" value="Fe_hydrogenase_lsu_C"/>
</dbReference>
<dbReference type="Gene3D" id="3.40.950.10">
    <property type="entry name" value="Fe-only Hydrogenase (Larger Subunit), Chain L, domain 3"/>
    <property type="match status" value="1"/>
</dbReference>
<sequence>MSEQQFYHALKVDKDKCFGCVHCMNECPTDAIRIRDGVATIRKDWCIDCGECMKACPVDAIYVEQDDFDDIFNYKFRVAILPSVFIGQFSKQINVEEIIEVLHGLGFTHIIPAEATVDVINQAMLEAYDSEVEKPLITTFCPSIVRLIQIRFPGLVNNILPISPPIDSTATYYRKRLIDEGKNPDEIGIFYVTPCASKIATVKSPEGQDNSSVDGVINMDFLYNKVFHILNNRNKDIKDNDNYNLEFISPKALKWSLTEGESTNMKGRCLAIDEIHNVIKFLNKVENDEIINVDFLELRACDQSCAGGVLLSENRFLTVERMKKRAEHLEELQLVPNEISFDHQQFIKEKLTINSIKPRSMMGLDNDMATAIKKMERVRRIMCFLPGIDCGACGSPSCEGLARDIVLKDANLSNCVFMQRMMEKSKKLDPQHSIRIIEKTWGKDRLDKDCYKKGAKNEGI</sequence>
<gene>
    <name evidence="7" type="ORF">KEM10_17900</name>
</gene>
<evidence type="ECO:0000256" key="1">
    <source>
        <dbReference type="ARBA" id="ARBA00022485"/>
    </source>
</evidence>
<dbReference type="Gene3D" id="1.10.15.40">
    <property type="entry name" value="Electron transport complex subunit B, putative Fe-S cluster"/>
    <property type="match status" value="1"/>
</dbReference>
<dbReference type="SUPFAM" id="SSF54862">
    <property type="entry name" value="4Fe-4S ferredoxins"/>
    <property type="match status" value="1"/>
</dbReference>
<dbReference type="InterPro" id="IPR050395">
    <property type="entry name" value="4Fe4S_Ferredoxin_RnfB"/>
</dbReference>
<protein>
    <submittedName>
        <fullName evidence="7">4Fe-4S binding protein</fullName>
    </submittedName>
</protein>
<dbReference type="InterPro" id="IPR017900">
    <property type="entry name" value="4Fe4S_Fe_S_CS"/>
</dbReference>
<dbReference type="PROSITE" id="PS00198">
    <property type="entry name" value="4FE4S_FER_1"/>
    <property type="match status" value="1"/>
</dbReference>
<dbReference type="PROSITE" id="PS51656">
    <property type="entry name" value="4FE4S"/>
    <property type="match status" value="1"/>
</dbReference>
<keyword evidence="1" id="KW-0004">4Fe-4S</keyword>
<dbReference type="Gene3D" id="3.30.70.20">
    <property type="match status" value="1"/>
</dbReference>
<keyword evidence="2" id="KW-0479">Metal-binding</keyword>
<comment type="caution">
    <text evidence="7">The sequence shown here is derived from an EMBL/GenBank/DDBJ whole genome shotgun (WGS) entry which is preliminary data.</text>
</comment>
<dbReference type="PANTHER" id="PTHR43560">
    <property type="entry name" value="ION-TRANSLOCATING OXIDOREDUCTASE COMPLEX SUBUNIT B"/>
    <property type="match status" value="1"/>
</dbReference>
<accession>A0ABS5K0A6</accession>
<keyword evidence="4" id="KW-0411">Iron-sulfur</keyword>
<feature type="domain" description="4Fe-4S ferredoxin-type" evidence="5">
    <location>
        <begin position="37"/>
        <end position="66"/>
    </location>
</feature>
<dbReference type="RefSeq" id="WP_212217514.1">
    <property type="nucleotide sequence ID" value="NZ_JAGUCO010000019.1"/>
</dbReference>
<dbReference type="InterPro" id="IPR017896">
    <property type="entry name" value="4Fe4S_Fe-S-bd"/>
</dbReference>
<evidence type="ECO:0000313" key="7">
    <source>
        <dbReference type="EMBL" id="MBS2100164.1"/>
    </source>
</evidence>
<dbReference type="Pfam" id="PF04060">
    <property type="entry name" value="FeS"/>
    <property type="match status" value="1"/>
</dbReference>
<dbReference type="SUPFAM" id="SSF53920">
    <property type="entry name" value="Fe-only hydrogenase"/>
    <property type="match status" value="1"/>
</dbReference>
<keyword evidence="3" id="KW-0408">Iron</keyword>
<dbReference type="InterPro" id="IPR009016">
    <property type="entry name" value="Fe_hydrogenase"/>
</dbReference>
<reference evidence="7 8" key="1">
    <citation type="journal article" date="2015" name="Int. J. Syst. Evol. Microbiol.">
        <title>Carboxylicivirga linearis sp. nov., isolated from a sea cucumber culture pond.</title>
        <authorList>
            <person name="Wang F.Q."/>
            <person name="Zhou Y.X."/>
            <person name="Lin X.Z."/>
            <person name="Chen G.J."/>
            <person name="Du Z.J."/>
        </authorList>
    </citation>
    <scope>NUCLEOTIDE SEQUENCE [LARGE SCALE GENOMIC DNA]</scope>
    <source>
        <strain evidence="7 8">FB218</strain>
    </source>
</reference>
<dbReference type="InterPro" id="IPR007202">
    <property type="entry name" value="4Fe-4S_dom"/>
</dbReference>
<evidence type="ECO:0000256" key="2">
    <source>
        <dbReference type="ARBA" id="ARBA00022723"/>
    </source>
</evidence>
<dbReference type="Proteomes" id="UP000708576">
    <property type="component" value="Unassembled WGS sequence"/>
</dbReference>
<feature type="domain" description="4Fe-4S ferredoxin-type" evidence="5">
    <location>
        <begin position="8"/>
        <end position="36"/>
    </location>
</feature>
<name>A0ABS5K0A6_9BACT</name>
<dbReference type="PROSITE" id="PS51379">
    <property type="entry name" value="4FE4S_FER_2"/>
    <property type="match status" value="2"/>
</dbReference>
<evidence type="ECO:0000259" key="6">
    <source>
        <dbReference type="PROSITE" id="PS51656"/>
    </source>
</evidence>
<keyword evidence="8" id="KW-1185">Reference proteome</keyword>
<proteinExistence type="predicted"/>
<evidence type="ECO:0000256" key="3">
    <source>
        <dbReference type="ARBA" id="ARBA00023004"/>
    </source>
</evidence>
<dbReference type="Pfam" id="PF13187">
    <property type="entry name" value="Fer4_9"/>
    <property type="match status" value="1"/>
</dbReference>
<evidence type="ECO:0000313" key="8">
    <source>
        <dbReference type="Proteomes" id="UP000708576"/>
    </source>
</evidence>
<dbReference type="Pfam" id="PF02906">
    <property type="entry name" value="Fe_hyd_lg_C"/>
    <property type="match status" value="1"/>
</dbReference>
<dbReference type="EMBL" id="JAGUCO010000019">
    <property type="protein sequence ID" value="MBS2100164.1"/>
    <property type="molecule type" value="Genomic_DNA"/>
</dbReference>